<evidence type="ECO:0000256" key="1">
    <source>
        <dbReference type="ARBA" id="ARBA00008072"/>
    </source>
</evidence>
<evidence type="ECO:0000259" key="3">
    <source>
        <dbReference type="Pfam" id="PF08240"/>
    </source>
</evidence>
<reference evidence="4 5" key="1">
    <citation type="submission" date="2017-11" db="EMBL/GenBank/DDBJ databases">
        <title>Comparative genomics of Botrytis spp.</title>
        <authorList>
            <person name="Valero-Jimenez C.A."/>
            <person name="Tapia P."/>
            <person name="Veloso J."/>
            <person name="Silva-Moreno E."/>
            <person name="Staats M."/>
            <person name="Valdes J.H."/>
            <person name="Van Kan J.A.L."/>
        </authorList>
    </citation>
    <scope>NUCLEOTIDE SEQUENCE [LARGE SCALE GENOMIC DNA]</scope>
    <source>
        <strain evidence="4 5">MUCL2830</strain>
    </source>
</reference>
<comment type="caution">
    <text evidence="4">The sequence shown here is derived from an EMBL/GenBank/DDBJ whole genome shotgun (WGS) entry which is preliminary data.</text>
</comment>
<organism evidence="4 5">
    <name type="scientific">Botryotinia calthae</name>
    <dbReference type="NCBI Taxonomy" id="38488"/>
    <lineage>
        <taxon>Eukaryota</taxon>
        <taxon>Fungi</taxon>
        <taxon>Dikarya</taxon>
        <taxon>Ascomycota</taxon>
        <taxon>Pezizomycotina</taxon>
        <taxon>Leotiomycetes</taxon>
        <taxon>Helotiales</taxon>
        <taxon>Sclerotiniaceae</taxon>
        <taxon>Botryotinia</taxon>
    </lineage>
</organism>
<gene>
    <name evidence="4" type="ORF">BOTCAL_0275g00130</name>
</gene>
<dbReference type="InterPro" id="IPR013154">
    <property type="entry name" value="ADH-like_N"/>
</dbReference>
<dbReference type="Gene3D" id="3.90.180.10">
    <property type="entry name" value="Medium-chain alcohol dehydrogenases, catalytic domain"/>
    <property type="match status" value="1"/>
</dbReference>
<sequence>MKPIPENYDIVKTVVGEARLQPIPTPRLRGNYILVKTIAVAINPTDWQMVDKNSSPATKGSTLVGRDFAGIMVEIGKGVKEERKKGDRIAGVAHGVKGDVVFHILESVSFEEAASSGVGVTTVALGLYKYLSLPLLTFPLPMTSPERKLSILIYERGSTTGTLASQFAKILHHIFDTIATQSTAQICADALSTSGDNLYVNLIGIEILRDDVRNTFFLGYPVTGEEYEIKGEVWPAVPEDFELGKRAFVLLERIVKE</sequence>
<evidence type="ECO:0000256" key="2">
    <source>
        <dbReference type="ARBA" id="ARBA00023002"/>
    </source>
</evidence>
<feature type="domain" description="Alcohol dehydrogenase-like N-terminal" evidence="3">
    <location>
        <begin position="32"/>
        <end position="90"/>
    </location>
</feature>
<keyword evidence="2" id="KW-0560">Oxidoreductase</keyword>
<dbReference type="Proteomes" id="UP000297299">
    <property type="component" value="Unassembled WGS sequence"/>
</dbReference>
<evidence type="ECO:0000313" key="4">
    <source>
        <dbReference type="EMBL" id="TEY50624.1"/>
    </source>
</evidence>
<dbReference type="Gene3D" id="3.40.50.720">
    <property type="entry name" value="NAD(P)-binding Rossmann-like Domain"/>
    <property type="match status" value="2"/>
</dbReference>
<evidence type="ECO:0000313" key="5">
    <source>
        <dbReference type="Proteomes" id="UP000297299"/>
    </source>
</evidence>
<proteinExistence type="inferred from homology"/>
<dbReference type="Pfam" id="PF08240">
    <property type="entry name" value="ADH_N"/>
    <property type="match status" value="1"/>
</dbReference>
<dbReference type="PANTHER" id="PTHR45348">
    <property type="entry name" value="HYPOTHETICAL OXIDOREDUCTASE (EUROFUNG)"/>
    <property type="match status" value="1"/>
</dbReference>
<dbReference type="GO" id="GO:0016651">
    <property type="term" value="F:oxidoreductase activity, acting on NAD(P)H"/>
    <property type="evidence" value="ECO:0007669"/>
    <property type="project" value="InterPro"/>
</dbReference>
<dbReference type="SUPFAM" id="SSF50129">
    <property type="entry name" value="GroES-like"/>
    <property type="match status" value="1"/>
</dbReference>
<comment type="similarity">
    <text evidence="1">Belongs to the zinc-containing alcohol dehydrogenase family.</text>
</comment>
<dbReference type="AlphaFoldDB" id="A0A4Y8CVJ8"/>
<name>A0A4Y8CVJ8_9HELO</name>
<accession>A0A4Y8CVJ8</accession>
<dbReference type="InterPro" id="IPR047122">
    <property type="entry name" value="Trans-enoyl_RdTase-like"/>
</dbReference>
<dbReference type="OrthoDB" id="48317at2759"/>
<protein>
    <recommendedName>
        <fullName evidence="3">Alcohol dehydrogenase-like N-terminal domain-containing protein</fullName>
    </recommendedName>
</protein>
<dbReference type="EMBL" id="PHWZ01000274">
    <property type="protein sequence ID" value="TEY50624.1"/>
    <property type="molecule type" value="Genomic_DNA"/>
</dbReference>
<dbReference type="PANTHER" id="PTHR45348:SF2">
    <property type="entry name" value="ZINC-TYPE ALCOHOL DEHYDROGENASE-LIKE PROTEIN C2E1P3.01"/>
    <property type="match status" value="1"/>
</dbReference>
<dbReference type="STRING" id="38488.A0A4Y8CVJ8"/>
<dbReference type="InterPro" id="IPR011032">
    <property type="entry name" value="GroES-like_sf"/>
</dbReference>
<keyword evidence="5" id="KW-1185">Reference proteome</keyword>